<dbReference type="InterPro" id="IPR029033">
    <property type="entry name" value="His_PPase_superfam"/>
</dbReference>
<dbReference type="RefSeq" id="WP_089845810.1">
    <property type="nucleotide sequence ID" value="NZ_FNEJ01000006.1"/>
</dbReference>
<dbReference type="PANTHER" id="PTHR48100">
    <property type="entry name" value="BROAD-SPECIFICITY PHOSPHATASE YOR283W-RELATED"/>
    <property type="match status" value="1"/>
</dbReference>
<name>A0A1G8LBI5_9RHOB</name>
<dbReference type="Gene3D" id="3.40.50.1240">
    <property type="entry name" value="Phosphoglycerate mutase-like"/>
    <property type="match status" value="1"/>
</dbReference>
<dbReference type="EMBL" id="FNEJ01000006">
    <property type="protein sequence ID" value="SDI52983.1"/>
    <property type="molecule type" value="Genomic_DNA"/>
</dbReference>
<dbReference type="OrthoDB" id="280692at2"/>
<evidence type="ECO:0000313" key="2">
    <source>
        <dbReference type="Proteomes" id="UP000199093"/>
    </source>
</evidence>
<dbReference type="SUPFAM" id="SSF53254">
    <property type="entry name" value="Phosphoglycerate mutase-like"/>
    <property type="match status" value="1"/>
</dbReference>
<dbReference type="CDD" id="cd07067">
    <property type="entry name" value="HP_PGM_like"/>
    <property type="match status" value="1"/>
</dbReference>
<dbReference type="GO" id="GO:0005737">
    <property type="term" value="C:cytoplasm"/>
    <property type="evidence" value="ECO:0007669"/>
    <property type="project" value="TreeGrafter"/>
</dbReference>
<reference evidence="1 2" key="1">
    <citation type="submission" date="2016-10" db="EMBL/GenBank/DDBJ databases">
        <authorList>
            <person name="de Groot N.N."/>
        </authorList>
    </citation>
    <scope>NUCLEOTIDE SEQUENCE [LARGE SCALE GENOMIC DNA]</scope>
    <source>
        <strain evidence="1 2">DSM 26424</strain>
    </source>
</reference>
<dbReference type="InterPro" id="IPR013078">
    <property type="entry name" value="His_Pase_superF_clade-1"/>
</dbReference>
<protein>
    <submittedName>
        <fullName evidence="1">Broad specificity phosphatase PhoE</fullName>
    </submittedName>
</protein>
<gene>
    <name evidence="1" type="ORF">SAMN04487993_100669</name>
</gene>
<keyword evidence="2" id="KW-1185">Reference proteome</keyword>
<proteinExistence type="predicted"/>
<dbReference type="Pfam" id="PF00300">
    <property type="entry name" value="His_Phos_1"/>
    <property type="match status" value="1"/>
</dbReference>
<dbReference type="Proteomes" id="UP000199093">
    <property type="component" value="Unassembled WGS sequence"/>
</dbReference>
<dbReference type="STRING" id="555512.SAMN04487993_100669"/>
<dbReference type="InterPro" id="IPR050275">
    <property type="entry name" value="PGM_Phosphatase"/>
</dbReference>
<dbReference type="SMART" id="SM00855">
    <property type="entry name" value="PGAM"/>
    <property type="match status" value="1"/>
</dbReference>
<dbReference type="AlphaFoldDB" id="A0A1G8LBI5"/>
<evidence type="ECO:0000313" key="1">
    <source>
        <dbReference type="EMBL" id="SDI52983.1"/>
    </source>
</evidence>
<sequence>MSFVTLVRHGQANTHARDEASYDQLSDLGRQQARWLGDHLRATGEVFARAYCGTLERHVETAREMALDLEVVRDPRLNELEYFTMAQLLETQHGVAMPVDREAFVLHLPRVFSYWREDRLEGAPETFADFEARVRDVLAEIAAGEGRAIAITSGGLIGMAMRVTMGLEMQALAHACIAVENSSLHRFQPLPTGLALTLFNAVPHLESPDRALMRTHL</sequence>
<dbReference type="PANTHER" id="PTHR48100:SF1">
    <property type="entry name" value="HISTIDINE PHOSPHATASE FAMILY PROTEIN-RELATED"/>
    <property type="match status" value="1"/>
</dbReference>
<organism evidence="1 2">
    <name type="scientific">Salipiger marinus</name>
    <dbReference type="NCBI Taxonomy" id="555512"/>
    <lineage>
        <taxon>Bacteria</taxon>
        <taxon>Pseudomonadati</taxon>
        <taxon>Pseudomonadota</taxon>
        <taxon>Alphaproteobacteria</taxon>
        <taxon>Rhodobacterales</taxon>
        <taxon>Roseobacteraceae</taxon>
        <taxon>Salipiger</taxon>
    </lineage>
</organism>
<dbReference type="GO" id="GO:0016791">
    <property type="term" value="F:phosphatase activity"/>
    <property type="evidence" value="ECO:0007669"/>
    <property type="project" value="TreeGrafter"/>
</dbReference>
<accession>A0A1G8LBI5</accession>